<dbReference type="InterPro" id="IPR016024">
    <property type="entry name" value="ARM-type_fold"/>
</dbReference>
<evidence type="ECO:0000313" key="2">
    <source>
        <dbReference type="Proteomes" id="UP000823046"/>
    </source>
</evidence>
<sequence length="991" mass="112231">MSNNDSPNCVTEKVERSFESMEEILSLLRSTSAKEAFSGILKWSRHPSQWMTDPHFLTPFLDALRPFFLPRLLNCSDPTVQYLALKIITCLLHAYKTQPYKVQLCIPYIVCLIDRLHFNRILVSSSLLPSGEEEASTEETPLSESDSCPISSLPTETLKTAVTPNTSSIQMHSSYTWGCLKSSQESSIFSLGKDSTKSSTACSSIFSGNANKIENAATSVATHEVPFMDSSLTSNTVYLTALECISLALGGSRASIASLNVHIVSPFSRWAAHVDKGDVSEVFLKEIVASLLFYGKENDEGVYLPTLEAVNGNLEEASSDDENEDYFAELLEDLEDFKEEGFELHEAWLEETLGVSASSFSSNPTMDPSLIAENSNRVMAASPPIDSTVAGDNGRILSSSCISLNIPLVLLAKFSADTSFDHLETSILLHTMDILSLLMPHCIKDSDFLMLQCRFLSTIFTHPHLDVAKMHCLVHLGQWINRVGENSIDCLSIFKSKHLTAISKEVSLLLKNRLSNHYRESLLLLIGFLFKYYGFSWITKENEDTLRLFPKLCSVEISLHLHTFSSFGFNQKEIKESLSLLGSTFHVMEIFIGILEENIHILEKPSFPLYYISDIFDGIHNCMEAIFDYMREYSEVIILSKREKEEISIVIAACARLLGRWLYVEPFKYHQEFLEILPHFAKLLPKENWMFIFQSLENYLPSDWYMLEDVLDILIMCFSNPSINVWEEGNGNFSSCYATLLAAVMMDPTCDVFNNSCKNFITWKLEEDVKELSPLYDVHMFPHSYSLRLPDLPATLLQPSHFLPNESEQTLEVFSSLCNIASYVFLQSVAQRISFDIEIQKDCLDDKSKFLWDCGNMCAIAALIGIRSEQSIVLQYMKEAHLLAIWDTLVSYFICLTPHHSPEFLAVSSPSISLWFRLARVIVLSLPYHPYLMAILHLKWRDAGKKENRFFPEISELQHSTFEGNENSLEGDGFDEADHAIVQYFSKLLIY</sequence>
<name>A0ABQ7J8Z2_9APIC</name>
<proteinExistence type="predicted"/>
<dbReference type="PANTHER" id="PTHR13109">
    <property type="entry name" value="NEUROCHONDRIN"/>
    <property type="match status" value="1"/>
</dbReference>
<dbReference type="InterPro" id="IPR008709">
    <property type="entry name" value="Neurochondrin"/>
</dbReference>
<evidence type="ECO:0000313" key="1">
    <source>
        <dbReference type="EMBL" id="KAF8820452.1"/>
    </source>
</evidence>
<reference evidence="1 2" key="1">
    <citation type="journal article" date="2020" name="bioRxiv">
        <title>Metabolic contributions of an alphaproteobacterial endosymbiont in the apicomplexan Cardiosporidium cionae.</title>
        <authorList>
            <person name="Hunter E.S."/>
            <person name="Paight C.J."/>
            <person name="Lane C.E."/>
        </authorList>
    </citation>
    <scope>NUCLEOTIDE SEQUENCE [LARGE SCALE GENOMIC DNA]</scope>
    <source>
        <strain evidence="1">ESH_2018</strain>
    </source>
</reference>
<comment type="caution">
    <text evidence="1">The sequence shown here is derived from an EMBL/GenBank/DDBJ whole genome shotgun (WGS) entry which is preliminary data.</text>
</comment>
<dbReference type="PANTHER" id="PTHR13109:SF7">
    <property type="entry name" value="NEUROCHONDRIN"/>
    <property type="match status" value="1"/>
</dbReference>
<dbReference type="Pfam" id="PF05536">
    <property type="entry name" value="Neurochondrin"/>
    <property type="match status" value="1"/>
</dbReference>
<dbReference type="Proteomes" id="UP000823046">
    <property type="component" value="Unassembled WGS sequence"/>
</dbReference>
<keyword evidence="2" id="KW-1185">Reference proteome</keyword>
<protein>
    <submittedName>
        <fullName evidence="1">Uncharacterized protein</fullName>
    </submittedName>
</protein>
<gene>
    <name evidence="1" type="ORF">IE077_003164</name>
</gene>
<accession>A0ABQ7J8Z2</accession>
<organism evidence="1 2">
    <name type="scientific">Cardiosporidium cionae</name>
    <dbReference type="NCBI Taxonomy" id="476202"/>
    <lineage>
        <taxon>Eukaryota</taxon>
        <taxon>Sar</taxon>
        <taxon>Alveolata</taxon>
        <taxon>Apicomplexa</taxon>
        <taxon>Aconoidasida</taxon>
        <taxon>Nephromycida</taxon>
        <taxon>Cardiosporidium</taxon>
    </lineage>
</organism>
<dbReference type="SUPFAM" id="SSF48371">
    <property type="entry name" value="ARM repeat"/>
    <property type="match status" value="1"/>
</dbReference>
<dbReference type="EMBL" id="JADAQX010000383">
    <property type="protein sequence ID" value="KAF8820452.1"/>
    <property type="molecule type" value="Genomic_DNA"/>
</dbReference>